<sequence length="151" mass="16581">MNCLRCRLIDYLRPAVAHSVISPRHRYNGQVASTPRPRCEVPQPSCKAIKLQVPQLISEPPVELDEIGLAGRPRERCCAEPILAFAGTVEGEARRGEGGVRGSGGLVVEDRLCSPSLLVSGFWGRFDWTFFFLRGWSSLCFVELSGIHGSA</sequence>
<evidence type="ECO:0000313" key="2">
    <source>
        <dbReference type="Proteomes" id="UP001519460"/>
    </source>
</evidence>
<organism evidence="1 2">
    <name type="scientific">Batillaria attramentaria</name>
    <dbReference type="NCBI Taxonomy" id="370345"/>
    <lineage>
        <taxon>Eukaryota</taxon>
        <taxon>Metazoa</taxon>
        <taxon>Spiralia</taxon>
        <taxon>Lophotrochozoa</taxon>
        <taxon>Mollusca</taxon>
        <taxon>Gastropoda</taxon>
        <taxon>Caenogastropoda</taxon>
        <taxon>Sorbeoconcha</taxon>
        <taxon>Cerithioidea</taxon>
        <taxon>Batillariidae</taxon>
        <taxon>Batillaria</taxon>
    </lineage>
</organism>
<proteinExistence type="predicted"/>
<evidence type="ECO:0000313" key="1">
    <source>
        <dbReference type="EMBL" id="KAK7482813.1"/>
    </source>
</evidence>
<protein>
    <submittedName>
        <fullName evidence="1">Uncharacterized protein</fullName>
    </submittedName>
</protein>
<name>A0ABD0K7B4_9CAEN</name>
<comment type="caution">
    <text evidence="1">The sequence shown here is derived from an EMBL/GenBank/DDBJ whole genome shotgun (WGS) entry which is preliminary data.</text>
</comment>
<accession>A0ABD0K7B4</accession>
<keyword evidence="2" id="KW-1185">Reference proteome</keyword>
<dbReference type="Proteomes" id="UP001519460">
    <property type="component" value="Unassembled WGS sequence"/>
</dbReference>
<gene>
    <name evidence="1" type="ORF">BaRGS_00025979</name>
</gene>
<dbReference type="EMBL" id="JACVVK020000238">
    <property type="protein sequence ID" value="KAK7482813.1"/>
    <property type="molecule type" value="Genomic_DNA"/>
</dbReference>
<dbReference type="AlphaFoldDB" id="A0ABD0K7B4"/>
<reference evidence="1 2" key="1">
    <citation type="journal article" date="2023" name="Sci. Data">
        <title>Genome assembly of the Korean intertidal mud-creeper Batillaria attramentaria.</title>
        <authorList>
            <person name="Patra A.K."/>
            <person name="Ho P.T."/>
            <person name="Jun S."/>
            <person name="Lee S.J."/>
            <person name="Kim Y."/>
            <person name="Won Y.J."/>
        </authorList>
    </citation>
    <scope>NUCLEOTIDE SEQUENCE [LARGE SCALE GENOMIC DNA]</scope>
    <source>
        <strain evidence="1">Wonlab-2016</strain>
    </source>
</reference>